<dbReference type="InterPro" id="IPR033121">
    <property type="entry name" value="PEPTIDASE_A1"/>
</dbReference>
<comment type="similarity">
    <text evidence="1 4">Belongs to the peptidase A1 family.</text>
</comment>
<evidence type="ECO:0000256" key="1">
    <source>
        <dbReference type="ARBA" id="ARBA00007447"/>
    </source>
</evidence>
<dbReference type="PROSITE" id="PS51767">
    <property type="entry name" value="PEPTIDASE_A1"/>
    <property type="match status" value="1"/>
</dbReference>
<dbReference type="CDD" id="cd05471">
    <property type="entry name" value="pepsin_like"/>
    <property type="match status" value="1"/>
</dbReference>
<evidence type="ECO:0000256" key="5">
    <source>
        <dbReference type="SAM" id="MobiDB-lite"/>
    </source>
</evidence>
<organism evidence="7 8">
    <name type="scientific">Mycena albidolilacea</name>
    <dbReference type="NCBI Taxonomy" id="1033008"/>
    <lineage>
        <taxon>Eukaryota</taxon>
        <taxon>Fungi</taxon>
        <taxon>Dikarya</taxon>
        <taxon>Basidiomycota</taxon>
        <taxon>Agaricomycotina</taxon>
        <taxon>Agaricomycetes</taxon>
        <taxon>Agaricomycetidae</taxon>
        <taxon>Agaricales</taxon>
        <taxon>Marasmiineae</taxon>
        <taxon>Mycenaceae</taxon>
        <taxon>Mycena</taxon>
    </lineage>
</organism>
<keyword evidence="8" id="KW-1185">Reference proteome</keyword>
<dbReference type="InterPro" id="IPR001969">
    <property type="entry name" value="Aspartic_peptidase_AS"/>
</dbReference>
<keyword evidence="4 7" id="KW-0645">Protease</keyword>
<dbReference type="PANTHER" id="PTHR47966:SF51">
    <property type="entry name" value="BETA-SITE APP-CLEAVING ENZYME, ISOFORM A-RELATED"/>
    <property type="match status" value="1"/>
</dbReference>
<comment type="caution">
    <text evidence="7">The sequence shown here is derived from an EMBL/GenBank/DDBJ whole genome shotgun (WGS) entry which is preliminary data.</text>
</comment>
<accession>A0AAD7F3D0</accession>
<dbReference type="Proteomes" id="UP001218218">
    <property type="component" value="Unassembled WGS sequence"/>
</dbReference>
<feature type="region of interest" description="Disordered" evidence="5">
    <location>
        <begin position="34"/>
        <end position="53"/>
    </location>
</feature>
<dbReference type="InterPro" id="IPR001461">
    <property type="entry name" value="Aspartic_peptidase_A1"/>
</dbReference>
<feature type="active site" evidence="3">
    <location>
        <position position="267"/>
    </location>
</feature>
<dbReference type="PROSITE" id="PS00141">
    <property type="entry name" value="ASP_PROTEASE"/>
    <property type="match status" value="2"/>
</dbReference>
<dbReference type="Pfam" id="PF00026">
    <property type="entry name" value="Asp"/>
    <property type="match status" value="1"/>
</dbReference>
<dbReference type="PRINTS" id="PR00792">
    <property type="entry name" value="PEPSIN"/>
</dbReference>
<evidence type="ECO:0000313" key="8">
    <source>
        <dbReference type="Proteomes" id="UP001218218"/>
    </source>
</evidence>
<dbReference type="GO" id="GO:0006508">
    <property type="term" value="P:proteolysis"/>
    <property type="evidence" value="ECO:0007669"/>
    <property type="project" value="UniProtKB-KW"/>
</dbReference>
<reference evidence="7" key="1">
    <citation type="submission" date="2023-03" db="EMBL/GenBank/DDBJ databases">
        <title>Massive genome expansion in bonnet fungi (Mycena s.s.) driven by repeated elements and novel gene families across ecological guilds.</title>
        <authorList>
            <consortium name="Lawrence Berkeley National Laboratory"/>
            <person name="Harder C.B."/>
            <person name="Miyauchi S."/>
            <person name="Viragh M."/>
            <person name="Kuo A."/>
            <person name="Thoen E."/>
            <person name="Andreopoulos B."/>
            <person name="Lu D."/>
            <person name="Skrede I."/>
            <person name="Drula E."/>
            <person name="Henrissat B."/>
            <person name="Morin E."/>
            <person name="Kohler A."/>
            <person name="Barry K."/>
            <person name="LaButti K."/>
            <person name="Morin E."/>
            <person name="Salamov A."/>
            <person name="Lipzen A."/>
            <person name="Mereny Z."/>
            <person name="Hegedus B."/>
            <person name="Baldrian P."/>
            <person name="Stursova M."/>
            <person name="Weitz H."/>
            <person name="Taylor A."/>
            <person name="Grigoriev I.V."/>
            <person name="Nagy L.G."/>
            <person name="Martin F."/>
            <person name="Kauserud H."/>
        </authorList>
    </citation>
    <scope>NUCLEOTIDE SEQUENCE</scope>
    <source>
        <strain evidence="7">CBHHK002</strain>
    </source>
</reference>
<keyword evidence="2 4" id="KW-0064">Aspartyl protease</keyword>
<feature type="domain" description="Peptidase A1" evidence="6">
    <location>
        <begin position="70"/>
        <end position="385"/>
    </location>
</feature>
<keyword evidence="4" id="KW-0378">Hydrolase</keyword>
<evidence type="ECO:0000259" key="6">
    <source>
        <dbReference type="PROSITE" id="PS51767"/>
    </source>
</evidence>
<dbReference type="PANTHER" id="PTHR47966">
    <property type="entry name" value="BETA-SITE APP-CLEAVING ENZYME, ISOFORM A-RELATED"/>
    <property type="match status" value="1"/>
</dbReference>
<feature type="active site" evidence="3">
    <location>
        <position position="88"/>
    </location>
</feature>
<evidence type="ECO:0000256" key="2">
    <source>
        <dbReference type="ARBA" id="ARBA00022750"/>
    </source>
</evidence>
<dbReference type="InterPro" id="IPR034164">
    <property type="entry name" value="Pepsin-like_dom"/>
</dbReference>
<sequence>MSQNAIHSVAFKTNVANAKQIKERDSIRVKHVQAGHQPHGPAARHHKHHEPCGPSGSVTCIPVTNASVTYLADVCMGDNSKACNLLIDTGSSNTWVKKECYKPTSASTDTREKFSIQYGQGATSGTIYKDTVTMGSLVIKDQLIGVADNATDMDNIDGILGIGPCCLTEGTTSDNTPIPTVTDNCLNQRLIANACIGIYYEPTATDNDSNGKTGCLSFGGPDISKCTSEINYVPITKTDPACKYWGIDQSICYNGNEIMANCAGIADTGTTMCMLPESTFQTYKEEVGAKLDPNTGLLTVTQKQFECMQDMCFKIGGKEYKLTPDAQTWPRSQNENLGVPKNAICLIFASMGQMENKGLDFINGYTFLQRFYSVYDTGNMQVGFATTKHTTSTSNQV</sequence>
<protein>
    <submittedName>
        <fullName evidence="7">Acid protease</fullName>
    </submittedName>
</protein>
<evidence type="ECO:0000256" key="4">
    <source>
        <dbReference type="RuleBase" id="RU000454"/>
    </source>
</evidence>
<proteinExistence type="inferred from homology"/>
<dbReference type="GO" id="GO:0004190">
    <property type="term" value="F:aspartic-type endopeptidase activity"/>
    <property type="evidence" value="ECO:0007669"/>
    <property type="project" value="UniProtKB-KW"/>
</dbReference>
<dbReference type="Gene3D" id="2.40.70.10">
    <property type="entry name" value="Acid Proteases"/>
    <property type="match status" value="2"/>
</dbReference>
<evidence type="ECO:0000313" key="7">
    <source>
        <dbReference type="EMBL" id="KAJ7367292.1"/>
    </source>
</evidence>
<evidence type="ECO:0000256" key="3">
    <source>
        <dbReference type="PIRSR" id="PIRSR601461-1"/>
    </source>
</evidence>
<name>A0AAD7F3D0_9AGAR</name>
<gene>
    <name evidence="7" type="ORF">DFH08DRAFT_929874</name>
</gene>
<dbReference type="AlphaFoldDB" id="A0AAD7F3D0"/>
<dbReference type="InterPro" id="IPR021109">
    <property type="entry name" value="Peptidase_aspartic_dom_sf"/>
</dbReference>
<dbReference type="SUPFAM" id="SSF50630">
    <property type="entry name" value="Acid proteases"/>
    <property type="match status" value="1"/>
</dbReference>
<dbReference type="EMBL" id="JARIHO010000002">
    <property type="protein sequence ID" value="KAJ7367292.1"/>
    <property type="molecule type" value="Genomic_DNA"/>
</dbReference>